<protein>
    <submittedName>
        <fullName evidence="2">Uncharacterized protein</fullName>
    </submittedName>
</protein>
<evidence type="ECO:0000313" key="2">
    <source>
        <dbReference type="EMBL" id="KAK8880058.1"/>
    </source>
</evidence>
<name>A0ABR2JMT1_9PEZI</name>
<proteinExistence type="predicted"/>
<evidence type="ECO:0000256" key="1">
    <source>
        <dbReference type="SAM" id="MobiDB-lite"/>
    </source>
</evidence>
<reference evidence="2 3" key="1">
    <citation type="journal article" date="2024" name="IMA Fungus">
        <title>Apiospora arundinis, a panoply of carbohydrate-active enzymes and secondary metabolites.</title>
        <authorList>
            <person name="Sorensen T."/>
            <person name="Petersen C."/>
            <person name="Muurmann A.T."/>
            <person name="Christiansen J.V."/>
            <person name="Brundto M.L."/>
            <person name="Overgaard C.K."/>
            <person name="Boysen A.T."/>
            <person name="Wollenberg R.D."/>
            <person name="Larsen T.O."/>
            <person name="Sorensen J.L."/>
            <person name="Nielsen K.L."/>
            <person name="Sondergaard T.E."/>
        </authorList>
    </citation>
    <scope>NUCLEOTIDE SEQUENCE [LARGE SCALE GENOMIC DNA]</scope>
    <source>
        <strain evidence="2 3">AAU 773</strain>
    </source>
</reference>
<keyword evidence="3" id="KW-1185">Reference proteome</keyword>
<dbReference type="Proteomes" id="UP001390339">
    <property type="component" value="Unassembled WGS sequence"/>
</dbReference>
<comment type="caution">
    <text evidence="2">The sequence shown here is derived from an EMBL/GenBank/DDBJ whole genome shotgun (WGS) entry which is preliminary data.</text>
</comment>
<sequence length="285" mass="31131">MAAAAVAVPALPPSPPGRSRPCRKWSTRAIRSQQEPAEPKPDTQDGRGQFSRYPLVFWCIQQKHQALCEGHMKNLAQLILAEAAAKKEAEKNKEAFDAEIKKEIGSCTSGGLARGGRGGRFGSRGGARTPTLTKKEIETLQSMAHKSQQEAEFRHYGGRSGRVDLRTGRGTAFFPCQRILAPVPPQYWYDRKIALARQEAKNSLELVAKHQAHYEGHMERVADFMIAKANAAKKGKANNAEMDACLTTRRSHWPARRPKSAAPGGGCTDMVVAEAALDEGLFAGD</sequence>
<accession>A0ABR2JMT1</accession>
<dbReference type="EMBL" id="JAPCWZ010000001">
    <property type="protein sequence ID" value="KAK8880058.1"/>
    <property type="molecule type" value="Genomic_DNA"/>
</dbReference>
<evidence type="ECO:0000313" key="3">
    <source>
        <dbReference type="Proteomes" id="UP001390339"/>
    </source>
</evidence>
<gene>
    <name evidence="2" type="ORF">PGQ11_001352</name>
</gene>
<feature type="region of interest" description="Disordered" evidence="1">
    <location>
        <begin position="1"/>
        <end position="47"/>
    </location>
</feature>
<organism evidence="2 3">
    <name type="scientific">Apiospora arundinis</name>
    <dbReference type="NCBI Taxonomy" id="335852"/>
    <lineage>
        <taxon>Eukaryota</taxon>
        <taxon>Fungi</taxon>
        <taxon>Dikarya</taxon>
        <taxon>Ascomycota</taxon>
        <taxon>Pezizomycotina</taxon>
        <taxon>Sordariomycetes</taxon>
        <taxon>Xylariomycetidae</taxon>
        <taxon>Amphisphaeriales</taxon>
        <taxon>Apiosporaceae</taxon>
        <taxon>Apiospora</taxon>
    </lineage>
</organism>